<dbReference type="AlphaFoldDB" id="A0A1S3H401"/>
<proteinExistence type="predicted"/>
<accession>A0A1S3H401</accession>
<dbReference type="RefSeq" id="XP_013380687.1">
    <property type="nucleotide sequence ID" value="XM_013525233.1"/>
</dbReference>
<feature type="compositionally biased region" description="Polar residues" evidence="5">
    <location>
        <begin position="379"/>
        <end position="392"/>
    </location>
</feature>
<dbReference type="GO" id="GO:0003677">
    <property type="term" value="F:DNA binding"/>
    <property type="evidence" value="ECO:0007669"/>
    <property type="project" value="InterPro"/>
</dbReference>
<dbReference type="Proteomes" id="UP000085678">
    <property type="component" value="Unplaced"/>
</dbReference>
<dbReference type="Gene3D" id="4.10.280.10">
    <property type="entry name" value="Helix-loop-helix DNA-binding domain"/>
    <property type="match status" value="1"/>
</dbReference>
<evidence type="ECO:0000256" key="3">
    <source>
        <dbReference type="ARBA" id="ARBA00023163"/>
    </source>
</evidence>
<evidence type="ECO:0000256" key="2">
    <source>
        <dbReference type="ARBA" id="ARBA00023015"/>
    </source>
</evidence>
<dbReference type="GO" id="GO:0006355">
    <property type="term" value="P:regulation of DNA-templated transcription"/>
    <property type="evidence" value="ECO:0007669"/>
    <property type="project" value="InterPro"/>
</dbReference>
<dbReference type="PANTHER" id="PTHR10985">
    <property type="entry name" value="BASIC HELIX-LOOP-HELIX TRANSCRIPTION FACTOR, HES-RELATED"/>
    <property type="match status" value="1"/>
</dbReference>
<protein>
    <submittedName>
        <fullName evidence="9">Class E basic helix-loop-helix protein 40 isoform X1</fullName>
    </submittedName>
</protein>
<dbReference type="InterPro" id="IPR050370">
    <property type="entry name" value="HES_HEY"/>
</dbReference>
<comment type="subcellular location">
    <subcellularLocation>
        <location evidence="1">Nucleus</location>
    </subcellularLocation>
</comment>
<evidence type="ECO:0000256" key="4">
    <source>
        <dbReference type="ARBA" id="ARBA00023242"/>
    </source>
</evidence>
<feature type="region of interest" description="Disordered" evidence="5">
    <location>
        <begin position="344"/>
        <end position="364"/>
    </location>
</feature>
<dbReference type="InterPro" id="IPR003650">
    <property type="entry name" value="Orange_dom"/>
</dbReference>
<dbReference type="InParanoid" id="A0A1S3H401"/>
<dbReference type="Gene3D" id="6.10.250.980">
    <property type="match status" value="1"/>
</dbReference>
<feature type="domain" description="BHLH" evidence="6">
    <location>
        <begin position="55"/>
        <end position="111"/>
    </location>
</feature>
<keyword evidence="8" id="KW-1185">Reference proteome</keyword>
<dbReference type="InterPro" id="IPR011598">
    <property type="entry name" value="bHLH_dom"/>
</dbReference>
<name>A0A1S3H401_LINAN</name>
<reference evidence="9" key="1">
    <citation type="submission" date="2025-08" db="UniProtKB">
        <authorList>
            <consortium name="RefSeq"/>
        </authorList>
    </citation>
    <scope>IDENTIFICATION</scope>
    <source>
        <tissue evidence="9">Gonads</tissue>
    </source>
</reference>
<dbReference type="CDD" id="cd11440">
    <property type="entry name" value="bHLH-O_Cwo_like"/>
    <property type="match status" value="1"/>
</dbReference>
<dbReference type="GO" id="GO:0046983">
    <property type="term" value="F:protein dimerization activity"/>
    <property type="evidence" value="ECO:0007669"/>
    <property type="project" value="InterPro"/>
</dbReference>
<sequence length="513" mass="58006">MCYPYQYFAYQLKDIVAYQLKDIGLDNLLQMFKFSAGTNLPYDEFSRHRKIRQPRDPMSHRLIEKRRRDRMNNCLADLSRLIPPTYLKQQGQGRIEKTEIIEMAIKYIHNLRERAQHGPQGRPEVQLNTADLSEDKYPTKKCCQRHFYYGFKESMDEVATFLVECQGSSPEDMLYQGIIKHMERASQKYYPGNYSSIPQEPPAMWKPQDSMESRNEDEMQMSSSGIGMTDHSSTQENSPTEVSDLRSSSGAEIKDDGLKSLLSNLPNSEEKNTESTTTVTEMKNDDICAGMDESVEGEYLENGEMPSPIEEPTDQQCSLDSNGDKVYKFKNIIKLRFTEDMKSGHRYSKTGTSSSSNSSKEENDSEMFQLMGNQLNSYCGSSSSTNYPNSRDSSTNGYSSNGNGYSSQGSSGSVGPSPHKQHSHSHNSHVSKKQANKDYMERDMNVPGFAMHPSATHYIPIMVHLSYLSPFLQHSEVESVHQIFHPISIPVRLGGPVIPPPLVSLEGKRASHN</sequence>
<dbReference type="SMART" id="SM00353">
    <property type="entry name" value="HLH"/>
    <property type="match status" value="1"/>
</dbReference>
<feature type="region of interest" description="Disordered" evidence="5">
    <location>
        <begin position="193"/>
        <end position="283"/>
    </location>
</feature>
<evidence type="ECO:0000259" key="7">
    <source>
        <dbReference type="PROSITE" id="PS51054"/>
    </source>
</evidence>
<dbReference type="PROSITE" id="PS50888">
    <property type="entry name" value="BHLH"/>
    <property type="match status" value="1"/>
</dbReference>
<dbReference type="GeneID" id="106151816"/>
<evidence type="ECO:0000259" key="6">
    <source>
        <dbReference type="PROSITE" id="PS50888"/>
    </source>
</evidence>
<dbReference type="Pfam" id="PF00010">
    <property type="entry name" value="HLH"/>
    <property type="match status" value="1"/>
</dbReference>
<dbReference type="PROSITE" id="PS51054">
    <property type="entry name" value="ORANGE"/>
    <property type="match status" value="1"/>
</dbReference>
<keyword evidence="3" id="KW-0804">Transcription</keyword>
<feature type="compositionally biased region" description="Basic residues" evidence="5">
    <location>
        <begin position="419"/>
        <end position="434"/>
    </location>
</feature>
<feature type="region of interest" description="Disordered" evidence="5">
    <location>
        <begin position="302"/>
        <end position="322"/>
    </location>
</feature>
<evidence type="ECO:0000313" key="9">
    <source>
        <dbReference type="RefSeq" id="XP_013380687.1"/>
    </source>
</evidence>
<evidence type="ECO:0000256" key="1">
    <source>
        <dbReference type="ARBA" id="ARBA00004123"/>
    </source>
</evidence>
<feature type="compositionally biased region" description="Polar residues" evidence="5">
    <location>
        <begin position="220"/>
        <end position="250"/>
    </location>
</feature>
<feature type="compositionally biased region" description="Low complexity" evidence="5">
    <location>
        <begin position="349"/>
        <end position="358"/>
    </location>
</feature>
<gene>
    <name evidence="9" type="primary">LOC106151816</name>
</gene>
<organism evidence="8 9">
    <name type="scientific">Lingula anatina</name>
    <name type="common">Brachiopod</name>
    <name type="synonym">Lingula unguis</name>
    <dbReference type="NCBI Taxonomy" id="7574"/>
    <lineage>
        <taxon>Eukaryota</taxon>
        <taxon>Metazoa</taxon>
        <taxon>Spiralia</taxon>
        <taxon>Lophotrochozoa</taxon>
        <taxon>Brachiopoda</taxon>
        <taxon>Linguliformea</taxon>
        <taxon>Lingulata</taxon>
        <taxon>Lingulida</taxon>
        <taxon>Linguloidea</taxon>
        <taxon>Lingulidae</taxon>
        <taxon>Lingula</taxon>
    </lineage>
</organism>
<evidence type="ECO:0000256" key="5">
    <source>
        <dbReference type="SAM" id="MobiDB-lite"/>
    </source>
</evidence>
<dbReference type="OrthoDB" id="6371181at2759"/>
<feature type="compositionally biased region" description="Low complexity" evidence="5">
    <location>
        <begin position="393"/>
        <end position="418"/>
    </location>
</feature>
<dbReference type="SUPFAM" id="SSF47459">
    <property type="entry name" value="HLH, helix-loop-helix DNA-binding domain"/>
    <property type="match status" value="1"/>
</dbReference>
<evidence type="ECO:0000313" key="8">
    <source>
        <dbReference type="Proteomes" id="UP000085678"/>
    </source>
</evidence>
<dbReference type="KEGG" id="lak:106151816"/>
<dbReference type="STRING" id="7574.A0A1S3H401"/>
<feature type="domain" description="Orange" evidence="7">
    <location>
        <begin position="147"/>
        <end position="182"/>
    </location>
</feature>
<keyword evidence="4" id="KW-0539">Nucleus</keyword>
<dbReference type="GO" id="GO:0005634">
    <property type="term" value="C:nucleus"/>
    <property type="evidence" value="ECO:0007669"/>
    <property type="project" value="UniProtKB-SubCell"/>
</dbReference>
<dbReference type="SUPFAM" id="SSF158457">
    <property type="entry name" value="Orange domain-like"/>
    <property type="match status" value="1"/>
</dbReference>
<keyword evidence="2" id="KW-0805">Transcription regulation</keyword>
<feature type="region of interest" description="Disordered" evidence="5">
    <location>
        <begin position="379"/>
        <end position="434"/>
    </location>
</feature>
<dbReference type="InterPro" id="IPR036638">
    <property type="entry name" value="HLH_DNA-bd_sf"/>
</dbReference>